<proteinExistence type="predicted"/>
<evidence type="ECO:0000313" key="2">
    <source>
        <dbReference type="Proteomes" id="UP000789366"/>
    </source>
</evidence>
<name>A0ACA9P2H6_9GLOM</name>
<sequence length="83" mass="10087">MQDDTNKIQDDANKLQYNNDYDKQEFYNESLYNFDIEEFYNKLLYNSEISECSKNTLASKINEIVDLDNDSNENQYYTWQKKK</sequence>
<comment type="caution">
    <text evidence="1">The sequence shown here is derived from an EMBL/GenBank/DDBJ whole genome shotgun (WGS) entry which is preliminary data.</text>
</comment>
<keyword evidence="2" id="KW-1185">Reference proteome</keyword>
<evidence type="ECO:0000313" key="1">
    <source>
        <dbReference type="EMBL" id="CAG8680297.1"/>
    </source>
</evidence>
<feature type="non-terminal residue" evidence="1">
    <location>
        <position position="83"/>
    </location>
</feature>
<dbReference type="Proteomes" id="UP000789366">
    <property type="component" value="Unassembled WGS sequence"/>
</dbReference>
<protein>
    <submittedName>
        <fullName evidence="1">2437_t:CDS:1</fullName>
    </submittedName>
</protein>
<gene>
    <name evidence="1" type="ORF">SPELUC_LOCUS10119</name>
</gene>
<dbReference type="EMBL" id="CAJVPW010018165">
    <property type="protein sequence ID" value="CAG8680297.1"/>
    <property type="molecule type" value="Genomic_DNA"/>
</dbReference>
<accession>A0ACA9P2H6</accession>
<reference evidence="1" key="1">
    <citation type="submission" date="2021-06" db="EMBL/GenBank/DDBJ databases">
        <authorList>
            <person name="Kallberg Y."/>
            <person name="Tangrot J."/>
            <person name="Rosling A."/>
        </authorList>
    </citation>
    <scope>NUCLEOTIDE SEQUENCE</scope>
    <source>
        <strain evidence="1">28 12/20/2015</strain>
    </source>
</reference>
<organism evidence="1 2">
    <name type="scientific">Cetraspora pellucida</name>
    <dbReference type="NCBI Taxonomy" id="1433469"/>
    <lineage>
        <taxon>Eukaryota</taxon>
        <taxon>Fungi</taxon>
        <taxon>Fungi incertae sedis</taxon>
        <taxon>Mucoromycota</taxon>
        <taxon>Glomeromycotina</taxon>
        <taxon>Glomeromycetes</taxon>
        <taxon>Diversisporales</taxon>
        <taxon>Gigasporaceae</taxon>
        <taxon>Cetraspora</taxon>
    </lineage>
</organism>